<name>A0ABY6FA62_9PSED</name>
<dbReference type="Gene3D" id="2.80.10.50">
    <property type="match status" value="2"/>
</dbReference>
<proteinExistence type="predicted"/>
<protein>
    <recommendedName>
        <fullName evidence="3">Delta-60 repeat domain-containing protein</fullName>
    </recommendedName>
</protein>
<evidence type="ECO:0000313" key="1">
    <source>
        <dbReference type="EMBL" id="UXZ94797.1"/>
    </source>
</evidence>
<dbReference type="Proteomes" id="UP001063228">
    <property type="component" value="Chromosome"/>
</dbReference>
<evidence type="ECO:0008006" key="3">
    <source>
        <dbReference type="Google" id="ProtNLM"/>
    </source>
</evidence>
<reference evidence="1" key="1">
    <citation type="submission" date="2021-08" db="EMBL/GenBank/DDBJ databases">
        <title>Complete genome sequence of Pseudomonas phytophila.</title>
        <authorList>
            <person name="Weir B.S."/>
            <person name="Templeton M.D."/>
            <person name="Arshed S."/>
            <person name="Andersen M.T."/>
            <person name="Jayaraman J."/>
        </authorList>
    </citation>
    <scope>NUCLEOTIDE SEQUENCE</scope>
    <source>
        <strain evidence="1">ICMP 23753</strain>
    </source>
</reference>
<dbReference type="EMBL" id="CP081201">
    <property type="protein sequence ID" value="UXZ94797.1"/>
    <property type="molecule type" value="Genomic_DNA"/>
</dbReference>
<evidence type="ECO:0000313" key="2">
    <source>
        <dbReference type="Proteomes" id="UP001063228"/>
    </source>
</evidence>
<dbReference type="Pfam" id="PF17164">
    <property type="entry name" value="DUF5122"/>
    <property type="match status" value="2"/>
</dbReference>
<organism evidence="1 2">
    <name type="scientific">Pseudomonas phytophila</name>
    <dbReference type="NCBI Taxonomy" id="2867264"/>
    <lineage>
        <taxon>Bacteria</taxon>
        <taxon>Pseudomonadati</taxon>
        <taxon>Pseudomonadota</taxon>
        <taxon>Gammaproteobacteria</taxon>
        <taxon>Pseudomonadales</taxon>
        <taxon>Pseudomonadaceae</taxon>
        <taxon>Pseudomonas</taxon>
    </lineage>
</organism>
<keyword evidence="2" id="KW-1185">Reference proteome</keyword>
<gene>
    <name evidence="1" type="ORF">K3169_20900</name>
</gene>
<dbReference type="NCBIfam" id="TIGR02608">
    <property type="entry name" value="delta_60_rpt"/>
    <property type="match status" value="5"/>
</dbReference>
<dbReference type="RefSeq" id="WP_263267843.1">
    <property type="nucleotide sequence ID" value="NZ_CP081201.1"/>
</dbReference>
<sequence length="457" mass="47737">MDVNGASGEVRASFRAMPPTDQLKNVFGVSRQSGSRKVYVASAINPSSLFRYARVIVARFHPDNTVDPAFGVDGLAEVSFEGTELSQGIIGSSMAVHTDGGVAVLVRAIVGPDRGPIVALVRFNSDGDLDADFGIGGLRVHNFSDLAYFKQSAGAAQPALVDVLNVSPVQTGATITSASGKFFFVSQTSSAPGPSLVVRFLPSGELDTSFGNDGVIQIVVPGYEGDYVFLQGVTELSNGQIAICGGVKIYADSVFMSEPKGLVLKLNDDGSCDPSFGNQGLVMIDLPENLSGKDYSTIYYFQSVAEASDNCLVCSGEMSTYTGGVHSSKGVVVKLEGTGLPDTSFNSGKVVVFGAQGEFLAFVFAGWQSNGKVVVAGSVSEQNLYVDPASAKFIVARFNADGAADVSFARRGWNTASFGPGVNLASAMRLEADSIILAGKYGQKGAVSETVVISFFT</sequence>
<dbReference type="InterPro" id="IPR013431">
    <property type="entry name" value="Delta_60_rpt"/>
</dbReference>
<accession>A0ABY6FA62</accession>